<dbReference type="InterPro" id="IPR003495">
    <property type="entry name" value="CobW/HypB/UreG_nucleotide-bd"/>
</dbReference>
<sequence length="401" mass="45741">MNKSNRIPVVVLNGFLGSGKTTLFRHLLAQSVKKDIPVCAIVNDMSELDVDGELLGTTDAVEDNTSILESIHNCLISSDKGIKKLDQAIEKLLSTQTPELIIVETSGSSHPMPLVEYFKDHSTVKLIGMFVLVDSLMLSHDFNYGEQLIPRLQNNLSEGKRDTVNLLVEQIMFCSHVFLTKSDRIGDDKLPHIASFIKNINPFASTHSLRFGKLDIEAIQELEEYDYFKVAQLIEELKPVLVQEKQEDRPYNLATRVLNDDRPFHPQRLWNVCHEYLDQRIYRSKGFFWLATRDQHSLLWNQAAGGINLEIIGTWRAGILEDEENGLLPEEIEHLEKMIARDPRRFGDRHCDLTVIGDASQVDRFTAALEASFLTEEEIKLWKSGFKFEDPWPKNIVKIVG</sequence>
<keyword evidence="4" id="KW-1185">Reference proteome</keyword>
<comment type="caution">
    <text evidence="3">The sequence shown here is derived from an EMBL/GenBank/DDBJ whole genome shotgun (WGS) entry which is preliminary data.</text>
</comment>
<evidence type="ECO:0000256" key="1">
    <source>
        <dbReference type="ARBA" id="ARBA00045658"/>
    </source>
</evidence>
<dbReference type="Proteomes" id="UP000576082">
    <property type="component" value="Unassembled WGS sequence"/>
</dbReference>
<evidence type="ECO:0000313" key="4">
    <source>
        <dbReference type="Proteomes" id="UP000576082"/>
    </source>
</evidence>
<dbReference type="SMART" id="SM00833">
    <property type="entry name" value="CobW_C"/>
    <property type="match status" value="1"/>
</dbReference>
<organism evidence="3 4">
    <name type="scientific">Flammeovirga aprica JL-4</name>
    <dbReference type="NCBI Taxonomy" id="694437"/>
    <lineage>
        <taxon>Bacteria</taxon>
        <taxon>Pseudomonadati</taxon>
        <taxon>Bacteroidota</taxon>
        <taxon>Cytophagia</taxon>
        <taxon>Cytophagales</taxon>
        <taxon>Flammeovirgaceae</taxon>
        <taxon>Flammeovirga</taxon>
    </lineage>
</organism>
<reference evidence="3 4" key="1">
    <citation type="submission" date="2020-04" db="EMBL/GenBank/DDBJ databases">
        <title>Flammeovirga sp. SR4, a novel species isolated from seawater.</title>
        <authorList>
            <person name="Wang X."/>
        </authorList>
    </citation>
    <scope>NUCLEOTIDE SEQUENCE [LARGE SCALE GENOMIC DNA]</scope>
    <source>
        <strain evidence="3 4">ATCC 23126</strain>
    </source>
</reference>
<gene>
    <name evidence="3" type="ORF">HHU12_18655</name>
</gene>
<accession>A0A7X9XAT2</accession>
<evidence type="ECO:0000259" key="2">
    <source>
        <dbReference type="SMART" id="SM00833"/>
    </source>
</evidence>
<dbReference type="Pfam" id="PF02492">
    <property type="entry name" value="cobW"/>
    <property type="match status" value="1"/>
</dbReference>
<dbReference type="InterPro" id="IPR011629">
    <property type="entry name" value="CobW-like_C"/>
</dbReference>
<dbReference type="Gene3D" id="3.40.50.300">
    <property type="entry name" value="P-loop containing nucleotide triphosphate hydrolases"/>
    <property type="match status" value="1"/>
</dbReference>
<dbReference type="PANTHER" id="PTHR43603:SF1">
    <property type="entry name" value="ZINC-REGULATED GTPASE METALLOPROTEIN ACTIVATOR 1"/>
    <property type="match status" value="1"/>
</dbReference>
<feature type="domain" description="CobW C-terminal" evidence="2">
    <location>
        <begin position="253"/>
        <end position="373"/>
    </location>
</feature>
<dbReference type="PANTHER" id="PTHR43603">
    <property type="entry name" value="COBW DOMAIN-CONTAINING PROTEIN DDB_G0274527"/>
    <property type="match status" value="1"/>
</dbReference>
<dbReference type="InterPro" id="IPR027417">
    <property type="entry name" value="P-loop_NTPase"/>
</dbReference>
<dbReference type="AlphaFoldDB" id="A0A7X9XAT2"/>
<dbReference type="EMBL" id="JABANE010000053">
    <property type="protein sequence ID" value="NME70001.1"/>
    <property type="molecule type" value="Genomic_DNA"/>
</dbReference>
<dbReference type="RefSeq" id="WP_169658251.1">
    <property type="nucleotide sequence ID" value="NZ_JABANE010000053.1"/>
</dbReference>
<dbReference type="InterPro" id="IPR051927">
    <property type="entry name" value="Zn_Chap_cDPG_Synth"/>
</dbReference>
<proteinExistence type="predicted"/>
<name>A0A7X9XAT2_9BACT</name>
<dbReference type="SUPFAM" id="SSF52540">
    <property type="entry name" value="P-loop containing nucleoside triphosphate hydrolases"/>
    <property type="match status" value="1"/>
</dbReference>
<dbReference type="Pfam" id="PF07683">
    <property type="entry name" value="CobW_C"/>
    <property type="match status" value="1"/>
</dbReference>
<comment type="function">
    <text evidence="1">Zinc chaperone that directly transfers zinc cofactor to target proteins, thereby activating them. Zinc is transferred from the CXCC motif in the GTPase domain to the zinc binding site in target proteins in a process requiring GTP hydrolysis.</text>
</comment>
<evidence type="ECO:0000313" key="3">
    <source>
        <dbReference type="EMBL" id="NME70001.1"/>
    </source>
</evidence>
<protein>
    <submittedName>
        <fullName evidence="3">Cobalamin biosynthesis protein CobW</fullName>
    </submittedName>
</protein>